<proteinExistence type="predicted"/>
<name>A6HV09_RAT</name>
<sequence>MWAECEYGCASVCARVCSMEGECVSSPRPSPRLHLDLI</sequence>
<dbReference type="Proteomes" id="UP000234681">
    <property type="component" value="Chromosome 2"/>
</dbReference>
<reference evidence="2" key="1">
    <citation type="submission" date="2005-09" db="EMBL/GenBank/DDBJ databases">
        <authorList>
            <person name="Mural R.J."/>
            <person name="Li P.W."/>
            <person name="Adams M.D."/>
            <person name="Amanatides P.G."/>
            <person name="Baden-Tillson H."/>
            <person name="Barnstead M."/>
            <person name="Chin S.H."/>
            <person name="Dew I."/>
            <person name="Evans C.A."/>
            <person name="Ferriera S."/>
            <person name="Flanigan M."/>
            <person name="Fosler C."/>
            <person name="Glodek A."/>
            <person name="Gu Z."/>
            <person name="Holt R.A."/>
            <person name="Jennings D."/>
            <person name="Kraft C.L."/>
            <person name="Lu F."/>
            <person name="Nguyen T."/>
            <person name="Nusskern D.R."/>
            <person name="Pfannkoch C.M."/>
            <person name="Sitter C."/>
            <person name="Sutton G.G."/>
            <person name="Venter J.C."/>
            <person name="Wang Z."/>
            <person name="Woodage T."/>
            <person name="Zheng X.H."/>
            <person name="Zhong F."/>
        </authorList>
    </citation>
    <scope>NUCLEOTIDE SEQUENCE [LARGE SCALE GENOMIC DNA]</scope>
    <source>
        <strain>BN</strain>
        <strain evidence="2">Sprague-Dawley</strain>
    </source>
</reference>
<gene>
    <name evidence="1" type="ORF">rCG_28799</name>
</gene>
<dbReference type="EMBL" id="CH473952">
    <property type="protein sequence ID" value="EDL81945.1"/>
    <property type="molecule type" value="Genomic_DNA"/>
</dbReference>
<evidence type="ECO:0000313" key="1">
    <source>
        <dbReference type="EMBL" id="EDL81945.1"/>
    </source>
</evidence>
<accession>A6HV09</accession>
<organism evidence="1 2">
    <name type="scientific">Rattus norvegicus</name>
    <name type="common">Rat</name>
    <dbReference type="NCBI Taxonomy" id="10116"/>
    <lineage>
        <taxon>Eukaryota</taxon>
        <taxon>Metazoa</taxon>
        <taxon>Chordata</taxon>
        <taxon>Craniata</taxon>
        <taxon>Vertebrata</taxon>
        <taxon>Euteleostomi</taxon>
        <taxon>Mammalia</taxon>
        <taxon>Eutheria</taxon>
        <taxon>Euarchontoglires</taxon>
        <taxon>Glires</taxon>
        <taxon>Rodentia</taxon>
        <taxon>Myomorpha</taxon>
        <taxon>Muroidea</taxon>
        <taxon>Muridae</taxon>
        <taxon>Murinae</taxon>
        <taxon>Rattus</taxon>
    </lineage>
</organism>
<dbReference type="AlphaFoldDB" id="A6HV09"/>
<evidence type="ECO:0000313" key="2">
    <source>
        <dbReference type="Proteomes" id="UP000234681"/>
    </source>
</evidence>
<protein>
    <submittedName>
        <fullName evidence="1">RCG28799</fullName>
    </submittedName>
</protein>